<evidence type="ECO:0000313" key="2">
    <source>
        <dbReference type="Proteomes" id="UP000325292"/>
    </source>
</evidence>
<reference evidence="1 2" key="1">
    <citation type="journal article" date="2019" name="Sci. Rep.">
        <title>Sulfobacillus thermotolerans: new insights into resistance and metabolic capacities of acidophilic chemolithotrophs.</title>
        <authorList>
            <person name="Panyushkina A.E."/>
            <person name="Babenko V.V."/>
            <person name="Nikitina A.S."/>
            <person name="Selezneva O.V."/>
            <person name="Tsaplina I.A."/>
            <person name="Letarova M.A."/>
            <person name="Kostryukova E.S."/>
            <person name="Letarov A.V."/>
        </authorList>
    </citation>
    <scope>NUCLEOTIDE SEQUENCE [LARGE SCALE GENOMIC DNA]</scope>
    <source>
        <strain evidence="1 2">Kr1</strain>
    </source>
</reference>
<sequence length="104" mass="12115">MPKGPKDPYAVEPRKLPSSRLKGRVVRYDEMGKRHELTQTFDTKREAKQWAETEAARYREDPNRKPPSEVTFTELFEKWLNGVAAARTRDTTVIAYRRYGKPGC</sequence>
<protein>
    <recommendedName>
        <fullName evidence="3">Integrase SAM-like N-terminal domain-containing protein</fullName>
    </recommendedName>
</protein>
<organism evidence="1 2">
    <name type="scientific">Sulfobacillus thermotolerans</name>
    <dbReference type="NCBI Taxonomy" id="338644"/>
    <lineage>
        <taxon>Bacteria</taxon>
        <taxon>Bacillati</taxon>
        <taxon>Bacillota</taxon>
        <taxon>Clostridia</taxon>
        <taxon>Eubacteriales</taxon>
        <taxon>Clostridiales Family XVII. Incertae Sedis</taxon>
        <taxon>Sulfobacillus</taxon>
    </lineage>
</organism>
<dbReference type="EMBL" id="CP019454">
    <property type="protein sequence ID" value="AUW93066.1"/>
    <property type="molecule type" value="Genomic_DNA"/>
</dbReference>
<keyword evidence="2" id="KW-1185">Reference proteome</keyword>
<dbReference type="Proteomes" id="UP000325292">
    <property type="component" value="Chromosome"/>
</dbReference>
<gene>
    <name evidence="1" type="ORF">BXT84_03130</name>
</gene>
<name>A0ABM6RNW5_9FIRM</name>
<proteinExistence type="predicted"/>
<evidence type="ECO:0008006" key="3">
    <source>
        <dbReference type="Google" id="ProtNLM"/>
    </source>
</evidence>
<accession>A0ABM6RNW5</accession>
<evidence type="ECO:0000313" key="1">
    <source>
        <dbReference type="EMBL" id="AUW93066.1"/>
    </source>
</evidence>